<feature type="domain" description="PiggyBac transposable element-derived protein" evidence="1">
    <location>
        <begin position="4"/>
        <end position="124"/>
    </location>
</feature>
<dbReference type="EMBL" id="JALLPB020000099">
    <property type="protein sequence ID" value="KAL3817623.1"/>
    <property type="molecule type" value="Genomic_DNA"/>
</dbReference>
<keyword evidence="3" id="KW-1185">Reference proteome</keyword>
<dbReference type="Pfam" id="PF13843">
    <property type="entry name" value="DDE_Tnp_1_7"/>
    <property type="match status" value="1"/>
</dbReference>
<evidence type="ECO:0000313" key="2">
    <source>
        <dbReference type="EMBL" id="KAL3817623.1"/>
    </source>
</evidence>
<sequence>MEFELFWMTFPEDFVKDVTIPTMNNKLRSPLMLGEFYKWLGCNFFMACFQGILDRKCWWSKEAISPYSGAPFWLNNAISFNRYLEITAALRFTDVRMPMVELDGYEDHFHEVRKLIDGFNDHYALRTSPHGSTAWMS</sequence>
<organism evidence="2 3">
    <name type="scientific">Cyclostephanos tholiformis</name>
    <dbReference type="NCBI Taxonomy" id="382380"/>
    <lineage>
        <taxon>Eukaryota</taxon>
        <taxon>Sar</taxon>
        <taxon>Stramenopiles</taxon>
        <taxon>Ochrophyta</taxon>
        <taxon>Bacillariophyta</taxon>
        <taxon>Coscinodiscophyceae</taxon>
        <taxon>Thalassiosirophycidae</taxon>
        <taxon>Stephanodiscales</taxon>
        <taxon>Stephanodiscaceae</taxon>
        <taxon>Cyclostephanos</taxon>
    </lineage>
</organism>
<evidence type="ECO:0000313" key="3">
    <source>
        <dbReference type="Proteomes" id="UP001530377"/>
    </source>
</evidence>
<reference evidence="2 3" key="1">
    <citation type="submission" date="2024-10" db="EMBL/GenBank/DDBJ databases">
        <title>Updated reference genomes for cyclostephanoid diatoms.</title>
        <authorList>
            <person name="Roberts W.R."/>
            <person name="Alverson A.J."/>
        </authorList>
    </citation>
    <scope>NUCLEOTIDE SEQUENCE [LARGE SCALE GENOMIC DNA]</scope>
    <source>
        <strain evidence="2 3">AJA228-03</strain>
    </source>
</reference>
<name>A0ABD3RZI6_9STRA</name>
<accession>A0ABD3RZI6</accession>
<comment type="caution">
    <text evidence="2">The sequence shown here is derived from an EMBL/GenBank/DDBJ whole genome shotgun (WGS) entry which is preliminary data.</text>
</comment>
<protein>
    <recommendedName>
        <fullName evidence="1">PiggyBac transposable element-derived protein domain-containing protein</fullName>
    </recommendedName>
</protein>
<dbReference type="Proteomes" id="UP001530377">
    <property type="component" value="Unassembled WGS sequence"/>
</dbReference>
<dbReference type="AlphaFoldDB" id="A0ABD3RZI6"/>
<proteinExistence type="predicted"/>
<evidence type="ECO:0000259" key="1">
    <source>
        <dbReference type="Pfam" id="PF13843"/>
    </source>
</evidence>
<gene>
    <name evidence="2" type="ORF">ACHAXA_006512</name>
</gene>
<dbReference type="InterPro" id="IPR029526">
    <property type="entry name" value="PGBD"/>
</dbReference>